<protein>
    <recommendedName>
        <fullName evidence="6">BED-type domain-containing protein</fullName>
    </recommendedName>
</protein>
<feature type="region of interest" description="Disordered" evidence="5">
    <location>
        <begin position="1"/>
        <end position="53"/>
    </location>
</feature>
<keyword evidence="2 4" id="KW-0863">Zinc-finger</keyword>
<accession>A0AAW1VUG9</accession>
<feature type="domain" description="BED-type" evidence="6">
    <location>
        <begin position="63"/>
        <end position="124"/>
    </location>
</feature>
<dbReference type="EMBL" id="JBEDUW010000007">
    <property type="protein sequence ID" value="KAK9910677.1"/>
    <property type="molecule type" value="Genomic_DNA"/>
</dbReference>
<evidence type="ECO:0000256" key="4">
    <source>
        <dbReference type="PROSITE-ProRule" id="PRU00027"/>
    </source>
</evidence>
<dbReference type="Proteomes" id="UP001457282">
    <property type="component" value="Unassembled WGS sequence"/>
</dbReference>
<dbReference type="PANTHER" id="PTHR34396:SF27">
    <property type="entry name" value="OS08G0208700 PROTEIN"/>
    <property type="match status" value="1"/>
</dbReference>
<sequence length="244" mass="26290">MEQSSQTPNPADSSIGTTPTPGSTVQDAGVLVSQPTQATPTPVPPAPPSVPAEALPELDAKRKNQSLAWEHFTRMKNPDGSQMARPRAKCNYCPQTYACHSKANGTTAMRTHMLYQCRKSPLYIPAKKQSDGLAARQGMSSEVGEAAWISDWRLRRRFGNGKAASLVAVNAHGHGVVFTGSRQREATRRGLGEPAVAVLLVQQSSSFLLLSARSPRVLLFQFAAPALDFESDGRGEMMKLCNDG</sequence>
<gene>
    <name evidence="7" type="ORF">M0R45_034630</name>
</gene>
<organism evidence="7 8">
    <name type="scientific">Rubus argutus</name>
    <name type="common">Southern blackberry</name>
    <dbReference type="NCBI Taxonomy" id="59490"/>
    <lineage>
        <taxon>Eukaryota</taxon>
        <taxon>Viridiplantae</taxon>
        <taxon>Streptophyta</taxon>
        <taxon>Embryophyta</taxon>
        <taxon>Tracheophyta</taxon>
        <taxon>Spermatophyta</taxon>
        <taxon>Magnoliopsida</taxon>
        <taxon>eudicotyledons</taxon>
        <taxon>Gunneridae</taxon>
        <taxon>Pentapetalae</taxon>
        <taxon>rosids</taxon>
        <taxon>fabids</taxon>
        <taxon>Rosales</taxon>
        <taxon>Rosaceae</taxon>
        <taxon>Rosoideae</taxon>
        <taxon>Rosoideae incertae sedis</taxon>
        <taxon>Rubus</taxon>
    </lineage>
</organism>
<dbReference type="InterPro" id="IPR036236">
    <property type="entry name" value="Znf_C2H2_sf"/>
</dbReference>
<evidence type="ECO:0000313" key="7">
    <source>
        <dbReference type="EMBL" id="KAK9910677.1"/>
    </source>
</evidence>
<dbReference type="Pfam" id="PF02892">
    <property type="entry name" value="zf-BED"/>
    <property type="match status" value="1"/>
</dbReference>
<dbReference type="GO" id="GO:1990837">
    <property type="term" value="F:sequence-specific double-stranded DNA binding"/>
    <property type="evidence" value="ECO:0007669"/>
    <property type="project" value="TreeGrafter"/>
</dbReference>
<evidence type="ECO:0000256" key="2">
    <source>
        <dbReference type="ARBA" id="ARBA00022771"/>
    </source>
</evidence>
<name>A0AAW1VUG9_RUBAR</name>
<dbReference type="SMART" id="SM00614">
    <property type="entry name" value="ZnF_BED"/>
    <property type="match status" value="1"/>
</dbReference>
<keyword evidence="3" id="KW-0862">Zinc</keyword>
<dbReference type="GO" id="GO:0005634">
    <property type="term" value="C:nucleus"/>
    <property type="evidence" value="ECO:0007669"/>
    <property type="project" value="TreeGrafter"/>
</dbReference>
<evidence type="ECO:0000256" key="5">
    <source>
        <dbReference type="SAM" id="MobiDB-lite"/>
    </source>
</evidence>
<dbReference type="GO" id="GO:0008270">
    <property type="term" value="F:zinc ion binding"/>
    <property type="evidence" value="ECO:0007669"/>
    <property type="project" value="UniProtKB-KW"/>
</dbReference>
<comment type="caution">
    <text evidence="7">The sequence shown here is derived from an EMBL/GenBank/DDBJ whole genome shotgun (WGS) entry which is preliminary data.</text>
</comment>
<evidence type="ECO:0000259" key="6">
    <source>
        <dbReference type="PROSITE" id="PS50808"/>
    </source>
</evidence>
<reference evidence="7 8" key="1">
    <citation type="journal article" date="2023" name="G3 (Bethesda)">
        <title>A chromosome-length genome assembly and annotation of blackberry (Rubus argutus, cv. 'Hillquist').</title>
        <authorList>
            <person name="Bruna T."/>
            <person name="Aryal R."/>
            <person name="Dudchenko O."/>
            <person name="Sargent D.J."/>
            <person name="Mead D."/>
            <person name="Buti M."/>
            <person name="Cavallini A."/>
            <person name="Hytonen T."/>
            <person name="Andres J."/>
            <person name="Pham M."/>
            <person name="Weisz D."/>
            <person name="Mascagni F."/>
            <person name="Usai G."/>
            <person name="Natali L."/>
            <person name="Bassil N."/>
            <person name="Fernandez G.E."/>
            <person name="Lomsadze A."/>
            <person name="Armour M."/>
            <person name="Olukolu B."/>
            <person name="Poorten T."/>
            <person name="Britton C."/>
            <person name="Davik J."/>
            <person name="Ashrafi H."/>
            <person name="Aiden E.L."/>
            <person name="Borodovsky M."/>
            <person name="Worthington M."/>
        </authorList>
    </citation>
    <scope>NUCLEOTIDE SEQUENCE [LARGE SCALE GENOMIC DNA]</scope>
    <source>
        <strain evidence="7">PI 553951</strain>
    </source>
</reference>
<evidence type="ECO:0000256" key="1">
    <source>
        <dbReference type="ARBA" id="ARBA00022723"/>
    </source>
</evidence>
<proteinExistence type="predicted"/>
<dbReference type="GO" id="GO:0006357">
    <property type="term" value="P:regulation of transcription by RNA polymerase II"/>
    <property type="evidence" value="ECO:0007669"/>
    <property type="project" value="TreeGrafter"/>
</dbReference>
<keyword evidence="8" id="KW-1185">Reference proteome</keyword>
<dbReference type="PROSITE" id="PS50808">
    <property type="entry name" value="ZF_BED"/>
    <property type="match status" value="1"/>
</dbReference>
<dbReference type="PANTHER" id="PTHR34396">
    <property type="entry name" value="OS03G0264950 PROTEIN-RELATED"/>
    <property type="match status" value="1"/>
</dbReference>
<feature type="compositionally biased region" description="Low complexity" evidence="5">
    <location>
        <begin position="13"/>
        <end position="24"/>
    </location>
</feature>
<dbReference type="AlphaFoldDB" id="A0AAW1VUG9"/>
<dbReference type="SUPFAM" id="SSF57667">
    <property type="entry name" value="beta-beta-alpha zinc fingers"/>
    <property type="match status" value="1"/>
</dbReference>
<dbReference type="InterPro" id="IPR053031">
    <property type="entry name" value="Cuticle_assoc_protein"/>
</dbReference>
<feature type="compositionally biased region" description="Pro residues" evidence="5">
    <location>
        <begin position="41"/>
        <end position="50"/>
    </location>
</feature>
<evidence type="ECO:0000256" key="3">
    <source>
        <dbReference type="ARBA" id="ARBA00022833"/>
    </source>
</evidence>
<keyword evidence="1" id="KW-0479">Metal-binding</keyword>
<evidence type="ECO:0000313" key="8">
    <source>
        <dbReference type="Proteomes" id="UP001457282"/>
    </source>
</evidence>
<dbReference type="InterPro" id="IPR003656">
    <property type="entry name" value="Znf_BED"/>
</dbReference>
<feature type="compositionally biased region" description="Polar residues" evidence="5">
    <location>
        <begin position="1"/>
        <end position="12"/>
    </location>
</feature>